<feature type="chain" id="PRO_5047413838" description="Secreted protein" evidence="2">
    <location>
        <begin position="31"/>
        <end position="108"/>
    </location>
</feature>
<feature type="compositionally biased region" description="Gly residues" evidence="1">
    <location>
        <begin position="96"/>
        <end position="108"/>
    </location>
</feature>
<evidence type="ECO:0000313" key="4">
    <source>
        <dbReference type="Proteomes" id="UP001168823"/>
    </source>
</evidence>
<name>A0ABT8UDT7_9MYCO</name>
<keyword evidence="2" id="KW-0732">Signal</keyword>
<evidence type="ECO:0000313" key="3">
    <source>
        <dbReference type="EMBL" id="MDO3634364.1"/>
    </source>
</evidence>
<dbReference type="Proteomes" id="UP001168823">
    <property type="component" value="Unassembled WGS sequence"/>
</dbReference>
<proteinExistence type="predicted"/>
<feature type="signal peptide" evidence="2">
    <location>
        <begin position="1"/>
        <end position="30"/>
    </location>
</feature>
<evidence type="ECO:0000256" key="1">
    <source>
        <dbReference type="SAM" id="MobiDB-lite"/>
    </source>
</evidence>
<evidence type="ECO:0000256" key="2">
    <source>
        <dbReference type="SAM" id="SignalP"/>
    </source>
</evidence>
<sequence>MRSQRRYLAWGVAAAAVPMAVIVSAPPAEADCTYSGGTTICAQGDVRGANGVPRAATPVVPYPCENDWYCNSGWDLDVAWDPGIDRPDRPNRPNRPGGGGGGGGRGPR</sequence>
<feature type="region of interest" description="Disordered" evidence="1">
    <location>
        <begin position="80"/>
        <end position="108"/>
    </location>
</feature>
<dbReference type="EMBL" id="JAUMSQ010000004">
    <property type="protein sequence ID" value="MDO3634364.1"/>
    <property type="molecule type" value="Genomic_DNA"/>
</dbReference>
<gene>
    <name evidence="3" type="ORF">Q2100_01230</name>
</gene>
<reference evidence="3" key="1">
    <citation type="submission" date="2023-07" db="EMBL/GenBank/DDBJ databases">
        <title>Mycolicibacterium sp. nov., a novel bacterial species.</title>
        <authorList>
            <person name="Cao Y."/>
        </authorList>
    </citation>
    <scope>NUCLEOTIDE SEQUENCE</scope>
    <source>
        <strain evidence="3">KC 300</strain>
    </source>
</reference>
<organism evidence="3 4">
    <name type="scientific">Mycolicibacterium arseniciresistens</name>
    <dbReference type="NCBI Taxonomy" id="3062257"/>
    <lineage>
        <taxon>Bacteria</taxon>
        <taxon>Bacillati</taxon>
        <taxon>Actinomycetota</taxon>
        <taxon>Actinomycetes</taxon>
        <taxon>Mycobacteriales</taxon>
        <taxon>Mycobacteriaceae</taxon>
        <taxon>Mycolicibacterium</taxon>
    </lineage>
</organism>
<comment type="caution">
    <text evidence="3">The sequence shown here is derived from an EMBL/GenBank/DDBJ whole genome shotgun (WGS) entry which is preliminary data.</text>
</comment>
<evidence type="ECO:0008006" key="5">
    <source>
        <dbReference type="Google" id="ProtNLM"/>
    </source>
</evidence>
<keyword evidence="4" id="KW-1185">Reference proteome</keyword>
<dbReference type="RefSeq" id="WP_302912511.1">
    <property type="nucleotide sequence ID" value="NZ_JAUMSQ010000004.1"/>
</dbReference>
<accession>A0ABT8UDT7</accession>
<protein>
    <recommendedName>
        <fullName evidence="5">Secreted protein</fullName>
    </recommendedName>
</protein>